<name>A0AAV9EGU3_ACOCL</name>
<evidence type="ECO:0000313" key="3">
    <source>
        <dbReference type="Proteomes" id="UP001180020"/>
    </source>
</evidence>
<comment type="caution">
    <text evidence="2">The sequence shown here is derived from an EMBL/GenBank/DDBJ whole genome shotgun (WGS) entry which is preliminary data.</text>
</comment>
<reference evidence="2" key="2">
    <citation type="submission" date="2023-06" db="EMBL/GenBank/DDBJ databases">
        <authorList>
            <person name="Ma L."/>
            <person name="Liu K.-W."/>
            <person name="Li Z."/>
            <person name="Hsiao Y.-Y."/>
            <person name="Qi Y."/>
            <person name="Fu T."/>
            <person name="Tang G."/>
            <person name="Zhang D."/>
            <person name="Sun W.-H."/>
            <person name="Liu D.-K."/>
            <person name="Li Y."/>
            <person name="Chen G.-Z."/>
            <person name="Liu X.-D."/>
            <person name="Liao X.-Y."/>
            <person name="Jiang Y.-T."/>
            <person name="Yu X."/>
            <person name="Hao Y."/>
            <person name="Huang J."/>
            <person name="Zhao X.-W."/>
            <person name="Ke S."/>
            <person name="Chen Y.-Y."/>
            <person name="Wu W.-L."/>
            <person name="Hsu J.-L."/>
            <person name="Lin Y.-F."/>
            <person name="Huang M.-D."/>
            <person name="Li C.-Y."/>
            <person name="Huang L."/>
            <person name="Wang Z.-W."/>
            <person name="Zhao X."/>
            <person name="Zhong W.-Y."/>
            <person name="Peng D.-H."/>
            <person name="Ahmad S."/>
            <person name="Lan S."/>
            <person name="Zhang J.-S."/>
            <person name="Tsai W.-C."/>
            <person name="Van De Peer Y."/>
            <person name="Liu Z.-J."/>
        </authorList>
    </citation>
    <scope>NUCLEOTIDE SEQUENCE</scope>
    <source>
        <strain evidence="2">CP</strain>
        <tissue evidence="2">Leaves</tissue>
    </source>
</reference>
<feature type="compositionally biased region" description="Low complexity" evidence="1">
    <location>
        <begin position="22"/>
        <end position="32"/>
    </location>
</feature>
<dbReference type="EMBL" id="JAUJYO010000007">
    <property type="protein sequence ID" value="KAK1312144.1"/>
    <property type="molecule type" value="Genomic_DNA"/>
</dbReference>
<feature type="region of interest" description="Disordered" evidence="1">
    <location>
        <begin position="1"/>
        <end position="38"/>
    </location>
</feature>
<proteinExistence type="predicted"/>
<sequence>MTKEKKTTSMMKRLRSSREQRGAVSGSSSSGSDRVEEEVVREVVGAAEVSLVDTEEAWGPTGSGRGGGFGVGGLVEGATEGRAEAEGVSESERASLDAIIGMLDREAIEARAAEEERRAMGVFEGLASGAAGTEEVGGADVGEEAGEAEGMDMGAAEAGVGAEAEEAVFEEDEEGDDDGMDDPDEAEVDAPGSTRAVIYNEVQHCFLEVRSVYPDDLFVFLLNKCQAKDEGTLGALCVVKHLLPRLIESWHSKQPLLIEAAKLLLHEESVGIRKALAEVKMGDVCPEELRAICEKGLILLAITIPEMEMVIPREYSAVVATVREVLITSVSEAVILV</sequence>
<evidence type="ECO:0000313" key="2">
    <source>
        <dbReference type="EMBL" id="KAK1312144.1"/>
    </source>
</evidence>
<keyword evidence="3" id="KW-1185">Reference proteome</keyword>
<feature type="compositionally biased region" description="Acidic residues" evidence="1">
    <location>
        <begin position="163"/>
        <end position="188"/>
    </location>
</feature>
<evidence type="ECO:0000256" key="1">
    <source>
        <dbReference type="SAM" id="MobiDB-lite"/>
    </source>
</evidence>
<dbReference type="AlphaFoldDB" id="A0AAV9EGU3"/>
<dbReference type="Proteomes" id="UP001180020">
    <property type="component" value="Unassembled WGS sequence"/>
</dbReference>
<feature type="region of interest" description="Disordered" evidence="1">
    <location>
        <begin position="52"/>
        <end position="75"/>
    </location>
</feature>
<reference evidence="2" key="1">
    <citation type="journal article" date="2023" name="Nat. Commun.">
        <title>Diploid and tetraploid genomes of Acorus and the evolution of monocots.</title>
        <authorList>
            <person name="Ma L."/>
            <person name="Liu K.W."/>
            <person name="Li Z."/>
            <person name="Hsiao Y.Y."/>
            <person name="Qi Y."/>
            <person name="Fu T."/>
            <person name="Tang G.D."/>
            <person name="Zhang D."/>
            <person name="Sun W.H."/>
            <person name="Liu D.K."/>
            <person name="Li Y."/>
            <person name="Chen G.Z."/>
            <person name="Liu X.D."/>
            <person name="Liao X.Y."/>
            <person name="Jiang Y.T."/>
            <person name="Yu X."/>
            <person name="Hao Y."/>
            <person name="Huang J."/>
            <person name="Zhao X.W."/>
            <person name="Ke S."/>
            <person name="Chen Y.Y."/>
            <person name="Wu W.L."/>
            <person name="Hsu J.L."/>
            <person name="Lin Y.F."/>
            <person name="Huang M.D."/>
            <person name="Li C.Y."/>
            <person name="Huang L."/>
            <person name="Wang Z.W."/>
            <person name="Zhao X."/>
            <person name="Zhong W.Y."/>
            <person name="Peng D.H."/>
            <person name="Ahmad S."/>
            <person name="Lan S."/>
            <person name="Zhang J.S."/>
            <person name="Tsai W.C."/>
            <person name="Van de Peer Y."/>
            <person name="Liu Z.J."/>
        </authorList>
    </citation>
    <scope>NUCLEOTIDE SEQUENCE</scope>
    <source>
        <strain evidence="2">CP</strain>
    </source>
</reference>
<accession>A0AAV9EGU3</accession>
<feature type="region of interest" description="Disordered" evidence="1">
    <location>
        <begin position="159"/>
        <end position="189"/>
    </location>
</feature>
<organism evidence="2 3">
    <name type="scientific">Acorus calamus</name>
    <name type="common">Sweet flag</name>
    <dbReference type="NCBI Taxonomy" id="4465"/>
    <lineage>
        <taxon>Eukaryota</taxon>
        <taxon>Viridiplantae</taxon>
        <taxon>Streptophyta</taxon>
        <taxon>Embryophyta</taxon>
        <taxon>Tracheophyta</taxon>
        <taxon>Spermatophyta</taxon>
        <taxon>Magnoliopsida</taxon>
        <taxon>Liliopsida</taxon>
        <taxon>Acoraceae</taxon>
        <taxon>Acorus</taxon>
    </lineage>
</organism>
<gene>
    <name evidence="2" type="ORF">QJS10_CPA07g00504</name>
</gene>
<feature type="compositionally biased region" description="Gly residues" evidence="1">
    <location>
        <begin position="61"/>
        <end position="75"/>
    </location>
</feature>
<protein>
    <submittedName>
        <fullName evidence="2">Uncharacterized protein</fullName>
    </submittedName>
</protein>